<feature type="region of interest" description="Disordered" evidence="2">
    <location>
        <begin position="1"/>
        <end position="33"/>
    </location>
</feature>
<dbReference type="GO" id="GO:0006355">
    <property type="term" value="P:regulation of DNA-templated transcription"/>
    <property type="evidence" value="ECO:0007669"/>
    <property type="project" value="InterPro"/>
</dbReference>
<dbReference type="InterPro" id="IPR000792">
    <property type="entry name" value="Tscrpt_reg_LuxR_C"/>
</dbReference>
<dbReference type="PROSITE" id="PS00622">
    <property type="entry name" value="HTH_LUXR_1"/>
    <property type="match status" value="1"/>
</dbReference>
<proteinExistence type="predicted"/>
<protein>
    <submittedName>
        <fullName evidence="4">Transcriptional regulatory protein LiaR</fullName>
    </submittedName>
</protein>
<dbReference type="STRING" id="582680.RS86_03820"/>
<dbReference type="SMART" id="SM00421">
    <property type="entry name" value="HTH_LUXR"/>
    <property type="match status" value="1"/>
</dbReference>
<evidence type="ECO:0000256" key="1">
    <source>
        <dbReference type="ARBA" id="ARBA00023125"/>
    </source>
</evidence>
<dbReference type="InterPro" id="IPR039420">
    <property type="entry name" value="WalR-like"/>
</dbReference>
<accession>A0A0F0LF08</accession>
<dbReference type="PROSITE" id="PS50043">
    <property type="entry name" value="HTH_LUXR_2"/>
    <property type="match status" value="1"/>
</dbReference>
<dbReference type="Pfam" id="PF00196">
    <property type="entry name" value="GerE"/>
    <property type="match status" value="1"/>
</dbReference>
<dbReference type="PRINTS" id="PR00038">
    <property type="entry name" value="HTHLUXR"/>
</dbReference>
<keyword evidence="5" id="KW-1185">Reference proteome</keyword>
<dbReference type="GO" id="GO:0003677">
    <property type="term" value="F:DNA binding"/>
    <property type="evidence" value="ECO:0007669"/>
    <property type="project" value="UniProtKB-KW"/>
</dbReference>
<dbReference type="CDD" id="cd06170">
    <property type="entry name" value="LuxR_C_like"/>
    <property type="match status" value="1"/>
</dbReference>
<feature type="domain" description="HTH luxR-type" evidence="3">
    <location>
        <begin position="641"/>
        <end position="701"/>
    </location>
</feature>
<dbReference type="Proteomes" id="UP000033740">
    <property type="component" value="Unassembled WGS sequence"/>
</dbReference>
<gene>
    <name evidence="4" type="primary">liaR_8</name>
    <name evidence="4" type="ORF">RS86_03820</name>
</gene>
<dbReference type="InterPro" id="IPR036388">
    <property type="entry name" value="WH-like_DNA-bd_sf"/>
</dbReference>
<dbReference type="SUPFAM" id="SSF46894">
    <property type="entry name" value="C-terminal effector domain of the bipartite response regulators"/>
    <property type="match status" value="1"/>
</dbReference>
<dbReference type="EMBL" id="JYIX01000040">
    <property type="protein sequence ID" value="KJL30875.1"/>
    <property type="molecule type" value="Genomic_DNA"/>
</dbReference>
<evidence type="ECO:0000256" key="2">
    <source>
        <dbReference type="SAM" id="MobiDB-lite"/>
    </source>
</evidence>
<dbReference type="InterPro" id="IPR016032">
    <property type="entry name" value="Sig_transdc_resp-reg_C-effctor"/>
</dbReference>
<reference evidence="4 5" key="1">
    <citation type="submission" date="2015-02" db="EMBL/GenBank/DDBJ databases">
        <title>Draft genome sequences of ten Microbacterium spp. with emphasis on heavy metal contaminated environments.</title>
        <authorList>
            <person name="Corretto E."/>
        </authorList>
    </citation>
    <scope>NUCLEOTIDE SEQUENCE [LARGE SCALE GENOMIC DNA]</scope>
    <source>
        <strain evidence="4 5">ARN176</strain>
    </source>
</reference>
<dbReference type="Gene3D" id="1.10.10.10">
    <property type="entry name" value="Winged helix-like DNA-binding domain superfamily/Winged helix DNA-binding domain"/>
    <property type="match status" value="1"/>
</dbReference>
<keyword evidence="1" id="KW-0238">DNA-binding</keyword>
<comment type="caution">
    <text evidence="4">The sequence shown here is derived from an EMBL/GenBank/DDBJ whole genome shotgun (WGS) entry which is preliminary data.</text>
</comment>
<dbReference type="PATRIC" id="fig|582680.6.peg.3907"/>
<organism evidence="4 5">
    <name type="scientific">Microbacterium azadirachtae</name>
    <dbReference type="NCBI Taxonomy" id="582680"/>
    <lineage>
        <taxon>Bacteria</taxon>
        <taxon>Bacillati</taxon>
        <taxon>Actinomycetota</taxon>
        <taxon>Actinomycetes</taxon>
        <taxon>Micrococcales</taxon>
        <taxon>Microbacteriaceae</taxon>
        <taxon>Microbacterium</taxon>
    </lineage>
</organism>
<dbReference type="PANTHER" id="PTHR43214">
    <property type="entry name" value="TWO-COMPONENT RESPONSE REGULATOR"/>
    <property type="match status" value="1"/>
</dbReference>
<dbReference type="AlphaFoldDB" id="A0A0F0LF08"/>
<feature type="compositionally biased region" description="Basic and acidic residues" evidence="2">
    <location>
        <begin position="1"/>
        <end position="14"/>
    </location>
</feature>
<evidence type="ECO:0000313" key="5">
    <source>
        <dbReference type="Proteomes" id="UP000033740"/>
    </source>
</evidence>
<sequence length="704" mass="74173">MGDTKSARPRDPRAGRRSPAAQGDENASTVPGGVRYVAPHVRSAIDRACGGRTAASAAVLAALDPEQRHGWRALPDPLPAIPAGDAQARRVLPRDADPGRALALALCGTGSVQVLCAIARCAPDRIPESPLAGLARLRGGRFRFADAELRVQVLAAATPQERLRAHQLLARVLAGMGESEAALWHRARGAVVGDPTLVEPLLARACAALHDADAGRAWSCATEAAEHASPGTSPHARALLLSGYAALAGGWIGDALERFAQTLRIDRGYRGEAATVFALAHVLRHGTSPARDPRVSAEAIGRGCGFAAVLSAPFGAALGDREPDLRRLMAVVPGADGAIDDGDPLHRVTDALRTGLDGDPDAGIRALADPEPTIGGEPLLGLRAGAPLLRARRAVADVLLHVWAGRIGTAYGLLSASAAELPVALPFGGVAAALCRRLELAVEGRIGRLSLELAAASPWTHDSDGFVDRAIDAYLRGRSDEAAVHMALWADRGMSSERLGLPGLDEVGPLGARMAPEPPEAALARTLRERVRSARESSWRTDLEAVAAESRGIRSPFERARVEAMLGSTAAARGDRGRGVRHLRAALSLFEESGALAWRGMVGRRLRALGVSRLPSAAGTGAPERDPAPSSLEVCRAMWEPILTPRELDVALLMAEGRTNREIALALQVSVRTVEVHGGRVFAKVDVRTRHELTVLAHRTDQHL</sequence>
<evidence type="ECO:0000313" key="4">
    <source>
        <dbReference type="EMBL" id="KJL30875.1"/>
    </source>
</evidence>
<evidence type="ECO:0000259" key="3">
    <source>
        <dbReference type="PROSITE" id="PS50043"/>
    </source>
</evidence>
<name>A0A0F0LF08_9MICO</name>
<dbReference type="PANTHER" id="PTHR43214:SF44">
    <property type="entry name" value="TWO-COMPONENT RESPONSE REGULATOR"/>
    <property type="match status" value="1"/>
</dbReference>